<sequence>MEFEIEERPDAGILAAHHYSDRFISPQRQRFDAELTRPDMIDRAIRIPDQEPLS</sequence>
<dbReference type="KEGG" id="ado:A6F68_02339"/>
<proteinExistence type="predicted"/>
<organism evidence="1 2">
    <name type="scientific">Tsuneonella dongtanensis</name>
    <dbReference type="NCBI Taxonomy" id="692370"/>
    <lineage>
        <taxon>Bacteria</taxon>
        <taxon>Pseudomonadati</taxon>
        <taxon>Pseudomonadota</taxon>
        <taxon>Alphaproteobacteria</taxon>
        <taxon>Sphingomonadales</taxon>
        <taxon>Erythrobacteraceae</taxon>
        <taxon>Tsuneonella</taxon>
    </lineage>
</organism>
<name>A0A1B2AFG9_9SPHN</name>
<dbReference type="Proteomes" id="UP000092932">
    <property type="component" value="Chromosome"/>
</dbReference>
<reference evidence="1 2" key="1">
    <citation type="submission" date="2016-07" db="EMBL/GenBank/DDBJ databases">
        <title>Complete genome sequence of Altererythrobacter dongtanensis KCTC 22672, a type strain with esterase isolated from tidal flat.</title>
        <authorList>
            <person name="Cheng H."/>
            <person name="Wu Y.-H."/>
            <person name="Zhou P."/>
            <person name="Huo Y.-Y."/>
            <person name="Wang C.-S."/>
            <person name="Xu X.-W."/>
        </authorList>
    </citation>
    <scope>NUCLEOTIDE SEQUENCE [LARGE SCALE GENOMIC DNA]</scope>
    <source>
        <strain evidence="1 2">KCTC 22672</strain>
    </source>
</reference>
<evidence type="ECO:0000313" key="1">
    <source>
        <dbReference type="EMBL" id="ANY20838.1"/>
    </source>
</evidence>
<keyword evidence="2" id="KW-1185">Reference proteome</keyword>
<dbReference type="AlphaFoldDB" id="A0A1B2AFG9"/>
<evidence type="ECO:0000313" key="2">
    <source>
        <dbReference type="Proteomes" id="UP000092932"/>
    </source>
</evidence>
<dbReference type="EMBL" id="CP016591">
    <property type="protein sequence ID" value="ANY20838.1"/>
    <property type="molecule type" value="Genomic_DNA"/>
</dbReference>
<accession>A0A1B2AFG9</accession>
<dbReference type="RefSeq" id="WP_157096723.1">
    <property type="nucleotide sequence ID" value="NZ_CP016591.1"/>
</dbReference>
<gene>
    <name evidence="1" type="ORF">A6F68_02339</name>
</gene>
<protein>
    <submittedName>
        <fullName evidence="1">Uncharacterized protein</fullName>
    </submittedName>
</protein>